<evidence type="ECO:0000256" key="1">
    <source>
        <dbReference type="SAM" id="MobiDB-lite"/>
    </source>
</evidence>
<dbReference type="EMBL" id="KL596658">
    <property type="protein sequence ID" value="KER30635.1"/>
    <property type="molecule type" value="Genomic_DNA"/>
</dbReference>
<dbReference type="RefSeq" id="XP_009165628.1">
    <property type="nucleotide sequence ID" value="XM_009167364.1"/>
</dbReference>
<dbReference type="CTD" id="20317173"/>
<reference evidence="2 3" key="1">
    <citation type="submission" date="2013-11" db="EMBL/GenBank/DDBJ databases">
        <title>Opisthorchis viverrini - life in the bile duct.</title>
        <authorList>
            <person name="Young N.D."/>
            <person name="Nagarajan N."/>
            <person name="Lin S.J."/>
            <person name="Korhonen P.K."/>
            <person name="Jex A.R."/>
            <person name="Hall R.S."/>
            <person name="Safavi-Hemami H."/>
            <person name="Kaewkong W."/>
            <person name="Bertrand D."/>
            <person name="Gao S."/>
            <person name="Seet Q."/>
            <person name="Wongkham S."/>
            <person name="Teh B.T."/>
            <person name="Wongkham C."/>
            <person name="Intapan P.M."/>
            <person name="Maleewong W."/>
            <person name="Yang X."/>
            <person name="Hu M."/>
            <person name="Wang Z."/>
            <person name="Hofmann A."/>
            <person name="Sternberg P.W."/>
            <person name="Tan P."/>
            <person name="Wang J."/>
            <person name="Gasser R.B."/>
        </authorList>
    </citation>
    <scope>NUCLEOTIDE SEQUENCE [LARGE SCALE GENOMIC DNA]</scope>
</reference>
<feature type="region of interest" description="Disordered" evidence="1">
    <location>
        <begin position="1"/>
        <end position="25"/>
    </location>
</feature>
<keyword evidence="3" id="KW-1185">Reference proteome</keyword>
<accession>A0A075A4Y4</accession>
<dbReference type="AlphaFoldDB" id="A0A075A4Y4"/>
<organism evidence="2 3">
    <name type="scientific">Opisthorchis viverrini</name>
    <name type="common">Southeast Asian liver fluke</name>
    <dbReference type="NCBI Taxonomy" id="6198"/>
    <lineage>
        <taxon>Eukaryota</taxon>
        <taxon>Metazoa</taxon>
        <taxon>Spiralia</taxon>
        <taxon>Lophotrochozoa</taxon>
        <taxon>Platyhelminthes</taxon>
        <taxon>Trematoda</taxon>
        <taxon>Digenea</taxon>
        <taxon>Opisthorchiida</taxon>
        <taxon>Opisthorchiata</taxon>
        <taxon>Opisthorchiidae</taxon>
        <taxon>Opisthorchis</taxon>
    </lineage>
</organism>
<dbReference type="GeneID" id="20317173"/>
<evidence type="ECO:0000313" key="3">
    <source>
        <dbReference type="Proteomes" id="UP000054324"/>
    </source>
</evidence>
<dbReference type="Proteomes" id="UP000054324">
    <property type="component" value="Unassembled WGS sequence"/>
</dbReference>
<proteinExistence type="predicted"/>
<name>A0A075A4Y4_OPIVI</name>
<evidence type="ECO:0000313" key="2">
    <source>
        <dbReference type="EMBL" id="KER30635.1"/>
    </source>
</evidence>
<sequence length="179" mass="19026">MKSKLEGTGRGLPRSSYQPQEKTSHLLSGNSKAGFTLGHIMNKSGQLSSTVVNRGTKRPSYGDGHHYDHQPHNHCLFTVTCTYIYSNMRCVAAAASELIYDMRFKTISGAQITEWNKDGTGERRNLQLNAAAASPSSSSSSAAAAAAASSASISETAHALVSAAAVAFADDMENERVDN</sequence>
<protein>
    <submittedName>
        <fullName evidence="2">Uncharacterized protein</fullName>
    </submittedName>
</protein>
<dbReference type="KEGG" id="ovi:T265_02985"/>
<feature type="compositionally biased region" description="Polar residues" evidence="1">
    <location>
        <begin position="15"/>
        <end position="25"/>
    </location>
</feature>
<gene>
    <name evidence="2" type="ORF">T265_02985</name>
</gene>